<evidence type="ECO:0000313" key="3">
    <source>
        <dbReference type="Proteomes" id="UP000242497"/>
    </source>
</evidence>
<evidence type="ECO:0000313" key="2">
    <source>
        <dbReference type="EMBL" id="SHJ82412.1"/>
    </source>
</evidence>
<dbReference type="AlphaFoldDB" id="A0A1M6MG20"/>
<dbReference type="EMBL" id="FRAE01000015">
    <property type="protein sequence ID" value="SHJ82412.1"/>
    <property type="molecule type" value="Genomic_DNA"/>
</dbReference>
<gene>
    <name evidence="2" type="ORF">SAMN02744037_00929</name>
</gene>
<proteinExistence type="predicted"/>
<dbReference type="OrthoDB" id="2057137at2"/>
<keyword evidence="3" id="KW-1185">Reference proteome</keyword>
<sequence>MKNAYLKTEMSKHEMILNQMGGDVKVIRGIMCYVKFDIKGTLVEYVYHINNSDNYFLQRISPYPMNMGTYHNKDQIITVIKHDINQFKNASNSTVFNDFINVNKRFNDALRHFEDLYLYYNIPHEIFNQLNDSIDEMEKLIKEYKNKCKRVYFEKDPDTI</sequence>
<dbReference type="RefSeq" id="WP_072887732.1">
    <property type="nucleotide sequence ID" value="NZ_FRAE01000015.1"/>
</dbReference>
<name>A0A1M6MG20_9FIRM</name>
<accession>A0A1M6MG20</accession>
<evidence type="ECO:0000256" key="1">
    <source>
        <dbReference type="SAM" id="Coils"/>
    </source>
</evidence>
<dbReference type="STRING" id="1123349.SAMN02744037_00929"/>
<organism evidence="2 3">
    <name type="scientific">Tepidibacter formicigenes DSM 15518</name>
    <dbReference type="NCBI Taxonomy" id="1123349"/>
    <lineage>
        <taxon>Bacteria</taxon>
        <taxon>Bacillati</taxon>
        <taxon>Bacillota</taxon>
        <taxon>Clostridia</taxon>
        <taxon>Peptostreptococcales</taxon>
        <taxon>Peptostreptococcaceae</taxon>
        <taxon>Tepidibacter</taxon>
    </lineage>
</organism>
<protein>
    <submittedName>
        <fullName evidence="2">Uncharacterized protein</fullName>
    </submittedName>
</protein>
<feature type="coiled-coil region" evidence="1">
    <location>
        <begin position="127"/>
        <end position="154"/>
    </location>
</feature>
<keyword evidence="1" id="KW-0175">Coiled coil</keyword>
<dbReference type="Proteomes" id="UP000242497">
    <property type="component" value="Unassembled WGS sequence"/>
</dbReference>
<reference evidence="3" key="1">
    <citation type="submission" date="2016-11" db="EMBL/GenBank/DDBJ databases">
        <authorList>
            <person name="Varghese N."/>
            <person name="Submissions S."/>
        </authorList>
    </citation>
    <scope>NUCLEOTIDE SEQUENCE [LARGE SCALE GENOMIC DNA]</scope>
    <source>
        <strain evidence="3">DSM 15518</strain>
    </source>
</reference>